<proteinExistence type="predicted"/>
<organism evidence="1">
    <name type="scientific">marine sediment metagenome</name>
    <dbReference type="NCBI Taxonomy" id="412755"/>
    <lineage>
        <taxon>unclassified sequences</taxon>
        <taxon>metagenomes</taxon>
        <taxon>ecological metagenomes</taxon>
    </lineage>
</organism>
<dbReference type="AlphaFoldDB" id="A0A0F9A9X3"/>
<evidence type="ECO:0000313" key="1">
    <source>
        <dbReference type="EMBL" id="KKK69056.1"/>
    </source>
</evidence>
<reference evidence="1" key="1">
    <citation type="journal article" date="2015" name="Nature">
        <title>Complex archaea that bridge the gap between prokaryotes and eukaryotes.</title>
        <authorList>
            <person name="Spang A."/>
            <person name="Saw J.H."/>
            <person name="Jorgensen S.L."/>
            <person name="Zaremba-Niedzwiedzka K."/>
            <person name="Martijn J."/>
            <person name="Lind A.E."/>
            <person name="van Eijk R."/>
            <person name="Schleper C."/>
            <person name="Guy L."/>
            <person name="Ettema T.J."/>
        </authorList>
    </citation>
    <scope>NUCLEOTIDE SEQUENCE</scope>
</reference>
<dbReference type="EMBL" id="LAZR01058836">
    <property type="protein sequence ID" value="KKK69056.1"/>
    <property type="molecule type" value="Genomic_DNA"/>
</dbReference>
<feature type="non-terminal residue" evidence="1">
    <location>
        <position position="28"/>
    </location>
</feature>
<comment type="caution">
    <text evidence="1">The sequence shown here is derived from an EMBL/GenBank/DDBJ whole genome shotgun (WGS) entry which is preliminary data.</text>
</comment>
<protein>
    <submittedName>
        <fullName evidence="1">Uncharacterized protein</fullName>
    </submittedName>
</protein>
<sequence length="28" mass="3255">MLSPTLQDYLDRDTILAGVFEWIIMESP</sequence>
<gene>
    <name evidence="1" type="ORF">LCGC14_2937840</name>
</gene>
<name>A0A0F9A9X3_9ZZZZ</name>
<accession>A0A0F9A9X3</accession>